<dbReference type="Pfam" id="PF07004">
    <property type="entry name" value="SHIPPO-rpt"/>
    <property type="match status" value="5"/>
</dbReference>
<dbReference type="InterPro" id="IPR010736">
    <property type="entry name" value="SHIPPO-rpt"/>
</dbReference>
<dbReference type="VEuPathDB" id="VectorBase:ADIR010480"/>
<dbReference type="PANTHER" id="PTHR21580">
    <property type="entry name" value="SHIPPO-1-RELATED"/>
    <property type="match status" value="1"/>
</dbReference>
<feature type="compositionally biased region" description="Basic and acidic residues" evidence="1">
    <location>
        <begin position="19"/>
        <end position="32"/>
    </location>
</feature>
<dbReference type="GO" id="GO:0005856">
    <property type="term" value="C:cytoskeleton"/>
    <property type="evidence" value="ECO:0007669"/>
    <property type="project" value="TreeGrafter"/>
</dbReference>
<reference evidence="2" key="2">
    <citation type="submission" date="2020-05" db="UniProtKB">
        <authorList>
            <consortium name="EnsemblMetazoa"/>
        </authorList>
    </citation>
    <scope>IDENTIFICATION</scope>
    <source>
        <strain evidence="2">WRAIR2</strain>
    </source>
</reference>
<protein>
    <recommendedName>
        <fullName evidence="4">Outer dense fiber protein 3</fullName>
    </recommendedName>
</protein>
<reference evidence="3" key="1">
    <citation type="submission" date="2013-03" db="EMBL/GenBank/DDBJ databases">
        <title>The Genome Sequence of Anopheles dirus WRAIR2.</title>
        <authorList>
            <consortium name="The Broad Institute Genomics Platform"/>
            <person name="Neafsey D.E."/>
            <person name="Walton C."/>
            <person name="Walker B."/>
            <person name="Young S.K."/>
            <person name="Zeng Q."/>
            <person name="Gargeya S."/>
            <person name="Fitzgerald M."/>
            <person name="Haas B."/>
            <person name="Abouelleil A."/>
            <person name="Allen A.W."/>
            <person name="Alvarado L."/>
            <person name="Arachchi H.M."/>
            <person name="Berlin A.M."/>
            <person name="Chapman S.B."/>
            <person name="Gainer-Dewar J."/>
            <person name="Goldberg J."/>
            <person name="Griggs A."/>
            <person name="Gujja S."/>
            <person name="Hansen M."/>
            <person name="Howarth C."/>
            <person name="Imamovic A."/>
            <person name="Ireland A."/>
            <person name="Larimer J."/>
            <person name="McCowan C."/>
            <person name="Murphy C."/>
            <person name="Pearson M."/>
            <person name="Poon T.W."/>
            <person name="Priest M."/>
            <person name="Roberts A."/>
            <person name="Saif S."/>
            <person name="Shea T."/>
            <person name="Sisk P."/>
            <person name="Sykes S."/>
            <person name="Wortman J."/>
            <person name="Nusbaum C."/>
            <person name="Birren B."/>
        </authorList>
    </citation>
    <scope>NUCLEOTIDE SEQUENCE [LARGE SCALE GENOMIC DNA]</scope>
    <source>
        <strain evidence="3">WRAIR2</strain>
    </source>
</reference>
<feature type="region of interest" description="Disordered" evidence="1">
    <location>
        <begin position="1"/>
        <end position="52"/>
    </location>
</feature>
<evidence type="ECO:0000256" key="1">
    <source>
        <dbReference type="SAM" id="MobiDB-lite"/>
    </source>
</evidence>
<feature type="region of interest" description="Disordered" evidence="1">
    <location>
        <begin position="149"/>
        <end position="173"/>
    </location>
</feature>
<dbReference type="Proteomes" id="UP000075884">
    <property type="component" value="Unassembled WGS sequence"/>
</dbReference>
<dbReference type="PANTHER" id="PTHR21580:SF61">
    <property type="entry name" value="AT18965P"/>
    <property type="match status" value="1"/>
</dbReference>
<organism evidence="2 3">
    <name type="scientific">Anopheles dirus</name>
    <dbReference type="NCBI Taxonomy" id="7168"/>
    <lineage>
        <taxon>Eukaryota</taxon>
        <taxon>Metazoa</taxon>
        <taxon>Ecdysozoa</taxon>
        <taxon>Arthropoda</taxon>
        <taxon>Hexapoda</taxon>
        <taxon>Insecta</taxon>
        <taxon>Pterygota</taxon>
        <taxon>Neoptera</taxon>
        <taxon>Endopterygota</taxon>
        <taxon>Diptera</taxon>
        <taxon>Nematocera</taxon>
        <taxon>Culicoidea</taxon>
        <taxon>Culicidae</taxon>
        <taxon>Anophelinae</taxon>
        <taxon>Anopheles</taxon>
    </lineage>
</organism>
<evidence type="ECO:0000313" key="2">
    <source>
        <dbReference type="EnsemblMetazoa" id="ADIR010480-PA"/>
    </source>
</evidence>
<dbReference type="AlphaFoldDB" id="A0A182NS40"/>
<dbReference type="InterPro" id="IPR051291">
    <property type="entry name" value="CIMAP"/>
</dbReference>
<name>A0A182NS40_9DIPT</name>
<dbReference type="EnsemblMetazoa" id="ADIR010480-RA">
    <property type="protein sequence ID" value="ADIR010480-PA"/>
    <property type="gene ID" value="ADIR010480"/>
</dbReference>
<evidence type="ECO:0008006" key="4">
    <source>
        <dbReference type="Google" id="ProtNLM"/>
    </source>
</evidence>
<accession>A0A182NS40</accession>
<keyword evidence="3" id="KW-1185">Reference proteome</keyword>
<sequence length="230" mass="26083">MSQKNKGPGPAAYSLPREVGYEHHDPRKDRKPMYTMQRRGSTRFETIGPGPANYDLKQITRVGAPRDPKYSLAKRIKERNPDLMPGPGAHNNHLVPTMKCKRPPLYSFGQRIDVQNKEMIPAPNRYDGKVYMVRTKAPCYSMRQQTKEINASEGPGPATYKPISRDVTHKRAPNYSVRAASKTLEDRSPYPGPNRYGLMNLRVDTTAPCYSFGIKHPDWKQPMIIPGDNC</sequence>
<evidence type="ECO:0000313" key="3">
    <source>
        <dbReference type="Proteomes" id="UP000075884"/>
    </source>
</evidence>
<proteinExistence type="predicted"/>